<name>V3YZS5_LOTGI</name>
<feature type="transmembrane region" description="Helical" evidence="5">
    <location>
        <begin position="270"/>
        <end position="289"/>
    </location>
</feature>
<feature type="transmembrane region" description="Helical" evidence="5">
    <location>
        <begin position="98"/>
        <end position="119"/>
    </location>
</feature>
<feature type="domain" description="Major facilitator superfamily (MFS) profile" evidence="6">
    <location>
        <begin position="1"/>
        <end position="381"/>
    </location>
</feature>
<keyword evidence="4 5" id="KW-0472">Membrane</keyword>
<keyword evidence="3 5" id="KW-1133">Transmembrane helix</keyword>
<gene>
    <name evidence="7" type="ORF">LOTGIDRAFT_72379</name>
</gene>
<dbReference type="InterPro" id="IPR005828">
    <property type="entry name" value="MFS_sugar_transport-like"/>
</dbReference>
<feature type="non-terminal residue" evidence="7">
    <location>
        <position position="1"/>
    </location>
</feature>
<dbReference type="CTD" id="20252050"/>
<dbReference type="EMBL" id="KB203598">
    <property type="protein sequence ID" value="ESO83718.1"/>
    <property type="molecule type" value="Genomic_DNA"/>
</dbReference>
<evidence type="ECO:0000256" key="3">
    <source>
        <dbReference type="ARBA" id="ARBA00022989"/>
    </source>
</evidence>
<feature type="transmembrane region" description="Helical" evidence="5">
    <location>
        <begin position="12"/>
        <end position="31"/>
    </location>
</feature>
<dbReference type="Pfam" id="PF00083">
    <property type="entry name" value="Sugar_tr"/>
    <property type="match status" value="1"/>
</dbReference>
<protein>
    <recommendedName>
        <fullName evidence="6">Major facilitator superfamily (MFS) profile domain-containing protein</fullName>
    </recommendedName>
</protein>
<keyword evidence="2 5" id="KW-0812">Transmembrane</keyword>
<dbReference type="InterPro" id="IPR020846">
    <property type="entry name" value="MFS_dom"/>
</dbReference>
<evidence type="ECO:0000256" key="5">
    <source>
        <dbReference type="SAM" id="Phobius"/>
    </source>
</evidence>
<organism evidence="7 8">
    <name type="scientific">Lottia gigantea</name>
    <name type="common">Giant owl limpet</name>
    <dbReference type="NCBI Taxonomy" id="225164"/>
    <lineage>
        <taxon>Eukaryota</taxon>
        <taxon>Metazoa</taxon>
        <taxon>Spiralia</taxon>
        <taxon>Lophotrochozoa</taxon>
        <taxon>Mollusca</taxon>
        <taxon>Gastropoda</taxon>
        <taxon>Patellogastropoda</taxon>
        <taxon>Lottioidea</taxon>
        <taxon>Lottiidae</taxon>
        <taxon>Lottia</taxon>
    </lineage>
</organism>
<proteinExistence type="predicted"/>
<dbReference type="HOGENOM" id="CLU_001265_33_5_1"/>
<dbReference type="KEGG" id="lgi:LOTGIDRAFT_72379"/>
<dbReference type="OMA" id="CHPPANI"/>
<dbReference type="SUPFAM" id="SSF103473">
    <property type="entry name" value="MFS general substrate transporter"/>
    <property type="match status" value="1"/>
</dbReference>
<reference evidence="7 8" key="1">
    <citation type="journal article" date="2013" name="Nature">
        <title>Insights into bilaterian evolution from three spiralian genomes.</title>
        <authorList>
            <person name="Simakov O."/>
            <person name="Marletaz F."/>
            <person name="Cho S.J."/>
            <person name="Edsinger-Gonzales E."/>
            <person name="Havlak P."/>
            <person name="Hellsten U."/>
            <person name="Kuo D.H."/>
            <person name="Larsson T."/>
            <person name="Lv J."/>
            <person name="Arendt D."/>
            <person name="Savage R."/>
            <person name="Osoegawa K."/>
            <person name="de Jong P."/>
            <person name="Grimwood J."/>
            <person name="Chapman J.A."/>
            <person name="Shapiro H."/>
            <person name="Aerts A."/>
            <person name="Otillar R.P."/>
            <person name="Terry A.Y."/>
            <person name="Boore J.L."/>
            <person name="Grigoriev I.V."/>
            <person name="Lindberg D.R."/>
            <person name="Seaver E.C."/>
            <person name="Weisblat D.A."/>
            <person name="Putnam N.H."/>
            <person name="Rokhsar D.S."/>
        </authorList>
    </citation>
    <scope>NUCLEOTIDE SEQUENCE [LARGE SCALE GENOMIC DNA]</scope>
</reference>
<accession>V3YZS5</accession>
<dbReference type="PROSITE" id="PS50850">
    <property type="entry name" value="MFS"/>
    <property type="match status" value="1"/>
</dbReference>
<evidence type="ECO:0000313" key="8">
    <source>
        <dbReference type="Proteomes" id="UP000030746"/>
    </source>
</evidence>
<dbReference type="GeneID" id="20252050"/>
<comment type="subcellular location">
    <subcellularLocation>
        <location evidence="1">Membrane</location>
        <topology evidence="1">Multi-pass membrane protein</topology>
    </subcellularLocation>
</comment>
<dbReference type="PANTHER" id="PTHR24064">
    <property type="entry name" value="SOLUTE CARRIER FAMILY 22 MEMBER"/>
    <property type="match status" value="1"/>
</dbReference>
<sequence>QFDLVCENSWIGPTVTSIQMGGVLAGAFIGGQSGDTFGRKKTIYLSLLFHVVFNITIAFSVNWQMFAAFRFLIGFCVGAFLVIVVYPLEFIGIKRRSWASSIPLWATGVMVLSLCQYLIHDWKYLHIVCGALTFPYVLGYFIVPESVRWLAIKGRLDEAKAVIEQIARFNSRQIPENTESILSKIAEMERENNEKGSQYTYIDIFRGRYYFKTSLCVQLIWLSLSAIYYGFAFGVSNFSGNFYLNFFLMNVLEFPLFLPIIYFLSKSRRYSSAVPLFTAAAACIAILIIQESNPLITGLSLTAKLLVGAAWVAMILLTSEIYPTVVRYIGYGAANTAARIGGILAPFIFSLGKSRMTPYIVMSVLMTVSGIATLLLSETLNRALPDLILKEQ</sequence>
<feature type="transmembrane region" description="Helical" evidence="5">
    <location>
        <begin position="356"/>
        <end position="376"/>
    </location>
</feature>
<evidence type="ECO:0000256" key="4">
    <source>
        <dbReference type="ARBA" id="ARBA00023136"/>
    </source>
</evidence>
<feature type="transmembrane region" description="Helical" evidence="5">
    <location>
        <begin position="215"/>
        <end position="236"/>
    </location>
</feature>
<dbReference type="GO" id="GO:0022857">
    <property type="term" value="F:transmembrane transporter activity"/>
    <property type="evidence" value="ECO:0007669"/>
    <property type="project" value="InterPro"/>
</dbReference>
<keyword evidence="8" id="KW-1185">Reference proteome</keyword>
<evidence type="ECO:0000259" key="6">
    <source>
        <dbReference type="PROSITE" id="PS50850"/>
    </source>
</evidence>
<feature type="transmembrane region" description="Helical" evidence="5">
    <location>
        <begin position="125"/>
        <end position="143"/>
    </location>
</feature>
<evidence type="ECO:0000256" key="2">
    <source>
        <dbReference type="ARBA" id="ARBA00022692"/>
    </source>
</evidence>
<feature type="non-terminal residue" evidence="7">
    <location>
        <position position="392"/>
    </location>
</feature>
<dbReference type="OrthoDB" id="6262629at2759"/>
<feature type="transmembrane region" description="Helical" evidence="5">
    <location>
        <begin position="43"/>
        <end position="61"/>
    </location>
</feature>
<dbReference type="Proteomes" id="UP000030746">
    <property type="component" value="Unassembled WGS sequence"/>
</dbReference>
<dbReference type="GO" id="GO:0016020">
    <property type="term" value="C:membrane"/>
    <property type="evidence" value="ECO:0007669"/>
    <property type="project" value="UniProtKB-SubCell"/>
</dbReference>
<evidence type="ECO:0000313" key="7">
    <source>
        <dbReference type="EMBL" id="ESO83718.1"/>
    </source>
</evidence>
<evidence type="ECO:0000256" key="1">
    <source>
        <dbReference type="ARBA" id="ARBA00004141"/>
    </source>
</evidence>
<feature type="transmembrane region" description="Helical" evidence="5">
    <location>
        <begin position="242"/>
        <end position="263"/>
    </location>
</feature>
<dbReference type="RefSeq" id="XP_009065495.1">
    <property type="nucleotide sequence ID" value="XM_009067247.1"/>
</dbReference>
<feature type="transmembrane region" description="Helical" evidence="5">
    <location>
        <begin position="295"/>
        <end position="317"/>
    </location>
</feature>
<feature type="transmembrane region" description="Helical" evidence="5">
    <location>
        <begin position="329"/>
        <end position="350"/>
    </location>
</feature>
<dbReference type="InterPro" id="IPR036259">
    <property type="entry name" value="MFS_trans_sf"/>
</dbReference>
<feature type="transmembrane region" description="Helical" evidence="5">
    <location>
        <begin position="67"/>
        <end position="86"/>
    </location>
</feature>
<dbReference type="Gene3D" id="1.20.1250.20">
    <property type="entry name" value="MFS general substrate transporter like domains"/>
    <property type="match status" value="1"/>
</dbReference>
<dbReference type="AlphaFoldDB" id="V3YZS5"/>